<gene>
    <name evidence="4" type="ORF">DY000_02000528</name>
</gene>
<evidence type="ECO:0000256" key="2">
    <source>
        <dbReference type="SAM" id="Phobius"/>
    </source>
</evidence>
<dbReference type="Proteomes" id="UP000266723">
    <property type="component" value="Unassembled WGS sequence"/>
</dbReference>
<evidence type="ECO:0000313" key="5">
    <source>
        <dbReference type="Proteomes" id="UP000266723"/>
    </source>
</evidence>
<keyword evidence="2" id="KW-1133">Transmembrane helix</keyword>
<keyword evidence="2" id="KW-0472">Membrane</keyword>
<feature type="domain" description="Cytochrome b-c1 complex subunit Rieske transmembrane" evidence="3">
    <location>
        <begin position="150"/>
        <end position="189"/>
    </location>
</feature>
<dbReference type="EMBL" id="QGKV02000832">
    <property type="protein sequence ID" value="KAF3545778.1"/>
    <property type="molecule type" value="Genomic_DNA"/>
</dbReference>
<name>A0ABQ7C383_BRACR</name>
<dbReference type="InterPro" id="IPR036922">
    <property type="entry name" value="Rieske_2Fe-2S_sf"/>
</dbReference>
<sequence>MLRVAGRRLFSVSQRSTNATSFALSRDHTLSDGGGDSSSSATPSPDLSRFGSYHRRGLPPPLFSGLILVFISGYCSDESLLLPPLFLYQCVDSIFIYSLMVSHLDSFSSQVLTQGNDVGFGSEPATVEAVKTPNSKIVYDDHNHERYPPGDPSKRAFAYFVLSGGRFVYASVLRLLVLKLIVSMSASKDVLALASLEVDLGSIEPGTTVTVKWRGKPVFIRRRTEDDIKLANTI</sequence>
<dbReference type="SUPFAM" id="SSF50022">
    <property type="entry name" value="ISP domain"/>
    <property type="match status" value="1"/>
</dbReference>
<feature type="region of interest" description="Disordered" evidence="1">
    <location>
        <begin position="26"/>
        <end position="46"/>
    </location>
</feature>
<evidence type="ECO:0000256" key="1">
    <source>
        <dbReference type="SAM" id="MobiDB-lite"/>
    </source>
</evidence>
<dbReference type="InterPro" id="IPR004192">
    <property type="entry name" value="Rieske_TM"/>
</dbReference>
<organism evidence="4 5">
    <name type="scientific">Brassica cretica</name>
    <name type="common">Mustard</name>
    <dbReference type="NCBI Taxonomy" id="69181"/>
    <lineage>
        <taxon>Eukaryota</taxon>
        <taxon>Viridiplantae</taxon>
        <taxon>Streptophyta</taxon>
        <taxon>Embryophyta</taxon>
        <taxon>Tracheophyta</taxon>
        <taxon>Spermatophyta</taxon>
        <taxon>Magnoliopsida</taxon>
        <taxon>eudicotyledons</taxon>
        <taxon>Gunneridae</taxon>
        <taxon>Pentapetalae</taxon>
        <taxon>rosids</taxon>
        <taxon>malvids</taxon>
        <taxon>Brassicales</taxon>
        <taxon>Brassicaceae</taxon>
        <taxon>Brassiceae</taxon>
        <taxon>Brassica</taxon>
    </lineage>
</organism>
<feature type="transmembrane region" description="Helical" evidence="2">
    <location>
        <begin position="156"/>
        <end position="177"/>
    </location>
</feature>
<reference evidence="4 5" key="1">
    <citation type="journal article" date="2020" name="BMC Genomics">
        <title>Intraspecific diversification of the crop wild relative Brassica cretica Lam. using demographic model selection.</title>
        <authorList>
            <person name="Kioukis A."/>
            <person name="Michalopoulou V.A."/>
            <person name="Briers L."/>
            <person name="Pirintsos S."/>
            <person name="Studholme D.J."/>
            <person name="Pavlidis P."/>
            <person name="Sarris P.F."/>
        </authorList>
    </citation>
    <scope>NUCLEOTIDE SEQUENCE [LARGE SCALE GENOMIC DNA]</scope>
    <source>
        <strain evidence="5">cv. PFS-1207/04</strain>
    </source>
</reference>
<dbReference type="Gene3D" id="2.102.10.10">
    <property type="entry name" value="Rieske [2Fe-2S] iron-sulphur domain"/>
    <property type="match status" value="1"/>
</dbReference>
<evidence type="ECO:0000313" key="4">
    <source>
        <dbReference type="EMBL" id="KAF3545778.1"/>
    </source>
</evidence>
<dbReference type="PANTHER" id="PTHR10134">
    <property type="entry name" value="CYTOCHROME B-C1 COMPLEX SUBUNIT RIESKE, MITOCHONDRIAL"/>
    <property type="match status" value="1"/>
</dbReference>
<dbReference type="InterPro" id="IPR014349">
    <property type="entry name" value="Rieske_Fe-S_prot"/>
</dbReference>
<keyword evidence="5" id="KW-1185">Reference proteome</keyword>
<keyword evidence="2" id="KW-0812">Transmembrane</keyword>
<feature type="compositionally biased region" description="Low complexity" evidence="1">
    <location>
        <begin position="37"/>
        <end position="46"/>
    </location>
</feature>
<dbReference type="Pfam" id="PF02921">
    <property type="entry name" value="UCR_TM"/>
    <property type="match status" value="1"/>
</dbReference>
<accession>A0ABQ7C383</accession>
<evidence type="ECO:0000259" key="3">
    <source>
        <dbReference type="Pfam" id="PF02921"/>
    </source>
</evidence>
<comment type="caution">
    <text evidence="4">The sequence shown here is derived from an EMBL/GenBank/DDBJ whole genome shotgun (WGS) entry which is preliminary data.</text>
</comment>
<proteinExistence type="predicted"/>
<dbReference type="SUPFAM" id="SSF81502">
    <property type="entry name" value="ISP transmembrane anchor"/>
    <property type="match status" value="1"/>
</dbReference>
<protein>
    <recommendedName>
        <fullName evidence="3">Cytochrome b-c1 complex subunit Rieske transmembrane domain-containing protein</fullName>
    </recommendedName>
</protein>